<keyword evidence="6" id="KW-1185">Reference proteome</keyword>
<dbReference type="Pfam" id="PF00005">
    <property type="entry name" value="ABC_tran"/>
    <property type="match status" value="1"/>
</dbReference>
<evidence type="ECO:0000256" key="2">
    <source>
        <dbReference type="ARBA" id="ARBA00022741"/>
    </source>
</evidence>
<evidence type="ECO:0000256" key="3">
    <source>
        <dbReference type="ARBA" id="ARBA00022840"/>
    </source>
</evidence>
<dbReference type="RefSeq" id="WP_202015083.1">
    <property type="nucleotide sequence ID" value="NZ_JAERRB010000013.1"/>
</dbReference>
<dbReference type="InterPro" id="IPR017911">
    <property type="entry name" value="MacB-like_ATP-bd"/>
</dbReference>
<evidence type="ECO:0000256" key="1">
    <source>
        <dbReference type="ARBA" id="ARBA00022448"/>
    </source>
</evidence>
<sequence length="215" mass="23537">MIQVSKLVYRYTPATAIAFPDFTVQKGEHFLLLGDSGSGKTTLLHLAGGLLRQYEGSVVVDGTELSTLSETALDHFRGKKIGFVFQRNHLISALSVEQNLMLSPYLAELPLDHAHITEVLDALGLENKRNSRVTTLSQGQAQRVAIARAVLNKPSIIFADEPTSALDDKNCDRVVSLLLDAARLHGSTLIVATHDQRLKSKLQHQIRLTAAHEPA</sequence>
<evidence type="ECO:0000259" key="4">
    <source>
        <dbReference type="PROSITE" id="PS50893"/>
    </source>
</evidence>
<accession>A0ABS1KZX8</accession>
<dbReference type="CDD" id="cd03255">
    <property type="entry name" value="ABC_MJ0796_LolCDE_FtsE"/>
    <property type="match status" value="1"/>
</dbReference>
<dbReference type="Proteomes" id="UP000613030">
    <property type="component" value="Unassembled WGS sequence"/>
</dbReference>
<dbReference type="InterPro" id="IPR017871">
    <property type="entry name" value="ABC_transporter-like_CS"/>
</dbReference>
<reference evidence="5 6" key="1">
    <citation type="submission" date="2021-01" db="EMBL/GenBank/DDBJ databases">
        <title>Chryseolinea sp. Jin1 Genome sequencing and assembly.</title>
        <authorList>
            <person name="Kim I."/>
        </authorList>
    </citation>
    <scope>NUCLEOTIDE SEQUENCE [LARGE SCALE GENOMIC DNA]</scope>
    <source>
        <strain evidence="5 6">Jin1</strain>
    </source>
</reference>
<dbReference type="GO" id="GO:0005524">
    <property type="term" value="F:ATP binding"/>
    <property type="evidence" value="ECO:0007669"/>
    <property type="project" value="UniProtKB-KW"/>
</dbReference>
<dbReference type="InterPro" id="IPR003593">
    <property type="entry name" value="AAA+_ATPase"/>
</dbReference>
<protein>
    <submittedName>
        <fullName evidence="5">ABC transporter ATP-binding protein</fullName>
    </submittedName>
</protein>
<dbReference type="EMBL" id="JAERRB010000013">
    <property type="protein sequence ID" value="MBL0744984.1"/>
    <property type="molecule type" value="Genomic_DNA"/>
</dbReference>
<proteinExistence type="predicted"/>
<gene>
    <name evidence="5" type="ORF">JI741_27385</name>
</gene>
<feature type="domain" description="ABC transporter" evidence="4">
    <location>
        <begin position="2"/>
        <end position="214"/>
    </location>
</feature>
<dbReference type="InterPro" id="IPR003439">
    <property type="entry name" value="ABC_transporter-like_ATP-bd"/>
</dbReference>
<dbReference type="PANTHER" id="PTHR24220">
    <property type="entry name" value="IMPORT ATP-BINDING PROTEIN"/>
    <property type="match status" value="1"/>
</dbReference>
<dbReference type="SMART" id="SM00382">
    <property type="entry name" value="AAA"/>
    <property type="match status" value="1"/>
</dbReference>
<evidence type="ECO:0000313" key="6">
    <source>
        <dbReference type="Proteomes" id="UP000613030"/>
    </source>
</evidence>
<keyword evidence="2" id="KW-0547">Nucleotide-binding</keyword>
<dbReference type="PROSITE" id="PS50893">
    <property type="entry name" value="ABC_TRANSPORTER_2"/>
    <property type="match status" value="1"/>
</dbReference>
<evidence type="ECO:0000313" key="5">
    <source>
        <dbReference type="EMBL" id="MBL0744984.1"/>
    </source>
</evidence>
<name>A0ABS1KZX8_9BACT</name>
<keyword evidence="1" id="KW-0813">Transport</keyword>
<dbReference type="InterPro" id="IPR027417">
    <property type="entry name" value="P-loop_NTPase"/>
</dbReference>
<dbReference type="SUPFAM" id="SSF52540">
    <property type="entry name" value="P-loop containing nucleoside triphosphate hydrolases"/>
    <property type="match status" value="1"/>
</dbReference>
<dbReference type="InterPro" id="IPR015854">
    <property type="entry name" value="ABC_transpr_LolD-like"/>
</dbReference>
<keyword evidence="3 5" id="KW-0067">ATP-binding</keyword>
<organism evidence="5 6">
    <name type="scientific">Chryseolinea lacunae</name>
    <dbReference type="NCBI Taxonomy" id="2801331"/>
    <lineage>
        <taxon>Bacteria</taxon>
        <taxon>Pseudomonadati</taxon>
        <taxon>Bacteroidota</taxon>
        <taxon>Cytophagia</taxon>
        <taxon>Cytophagales</taxon>
        <taxon>Fulvivirgaceae</taxon>
        <taxon>Chryseolinea</taxon>
    </lineage>
</organism>
<dbReference type="PROSITE" id="PS00211">
    <property type="entry name" value="ABC_TRANSPORTER_1"/>
    <property type="match status" value="1"/>
</dbReference>
<dbReference type="Gene3D" id="3.40.50.300">
    <property type="entry name" value="P-loop containing nucleotide triphosphate hydrolases"/>
    <property type="match status" value="1"/>
</dbReference>
<comment type="caution">
    <text evidence="5">The sequence shown here is derived from an EMBL/GenBank/DDBJ whole genome shotgun (WGS) entry which is preliminary data.</text>
</comment>